<protein>
    <submittedName>
        <fullName evidence="2">Uncharacterized protein</fullName>
    </submittedName>
</protein>
<gene>
    <name evidence="2" type="ORF">NSCI0253_LOCUS11434</name>
</gene>
<proteinExistence type="predicted"/>
<evidence type="ECO:0000256" key="1">
    <source>
        <dbReference type="SAM" id="MobiDB-lite"/>
    </source>
</evidence>
<feature type="region of interest" description="Disordered" evidence="1">
    <location>
        <begin position="183"/>
        <end position="204"/>
    </location>
</feature>
<organism evidence="2">
    <name type="scientific">Noctiluca scintillans</name>
    <name type="common">Sea sparkle</name>
    <name type="synonym">Red tide dinoflagellate</name>
    <dbReference type="NCBI Taxonomy" id="2966"/>
    <lineage>
        <taxon>Eukaryota</taxon>
        <taxon>Sar</taxon>
        <taxon>Alveolata</taxon>
        <taxon>Dinophyceae</taxon>
        <taxon>Noctilucales</taxon>
        <taxon>Noctilucaceae</taxon>
        <taxon>Noctiluca</taxon>
    </lineage>
</organism>
<dbReference type="AlphaFoldDB" id="A0A7S0ZYT1"/>
<feature type="compositionally biased region" description="Polar residues" evidence="1">
    <location>
        <begin position="265"/>
        <end position="274"/>
    </location>
</feature>
<dbReference type="Pfam" id="PF07004">
    <property type="entry name" value="SHIPPO-rpt"/>
    <property type="match status" value="1"/>
</dbReference>
<dbReference type="InterPro" id="IPR010736">
    <property type="entry name" value="SHIPPO-rpt"/>
</dbReference>
<evidence type="ECO:0000313" key="2">
    <source>
        <dbReference type="EMBL" id="CAD8837086.1"/>
    </source>
</evidence>
<sequence>MAQAPVERHFPRPPCRRHGTCANTMRNIALLEWGPASLYHIQPRERIRVRTGWLEGGPLMPPFLSTSEESRAKIKVRYALSAYEDLNRAIRNLRRCFGFPYQEYVGYLNTMTRTHRARREHSILVDSLRRWAMFGNVDAVLWIDYAKANQPPGSFKMGSRDSRPFSPLHILICAASDGEADEYEESEAWSDSDADPGTQHTPNVTASQHEFFSATRSPLEKDCRPAGAHLERPRLTVLALGRHSRHGHTGATLKPSAERDRATVKSLTSESGSPTLKLEAMRKRQEPRDLLQDEVIPAHGSIYKRSITPGPGYYCLEKTIKDVGPSFTIRRRCFVDDAVKNSKISPGPGDYESDASLSEAKKPYGCLARGPRMVEPLDIHKRFPFSKAASERESD</sequence>
<feature type="region of interest" description="Disordered" evidence="1">
    <location>
        <begin position="243"/>
        <end position="274"/>
    </location>
</feature>
<reference evidence="2" key="1">
    <citation type="submission" date="2021-01" db="EMBL/GenBank/DDBJ databases">
        <authorList>
            <person name="Corre E."/>
            <person name="Pelletier E."/>
            <person name="Niang G."/>
            <person name="Scheremetjew M."/>
            <person name="Finn R."/>
            <person name="Kale V."/>
            <person name="Holt S."/>
            <person name="Cochrane G."/>
            <person name="Meng A."/>
            <person name="Brown T."/>
            <person name="Cohen L."/>
        </authorList>
    </citation>
    <scope>NUCLEOTIDE SEQUENCE</scope>
</reference>
<accession>A0A7S0ZYT1</accession>
<name>A0A7S0ZYT1_NOCSC</name>
<dbReference type="EMBL" id="HBFQ01016472">
    <property type="protein sequence ID" value="CAD8837086.1"/>
    <property type="molecule type" value="Transcribed_RNA"/>
</dbReference>
<feature type="compositionally biased region" description="Acidic residues" evidence="1">
    <location>
        <begin position="183"/>
        <end position="194"/>
    </location>
</feature>